<feature type="non-terminal residue" evidence="9">
    <location>
        <position position="157"/>
    </location>
</feature>
<evidence type="ECO:0000256" key="2">
    <source>
        <dbReference type="ARBA" id="ARBA00006364"/>
    </source>
</evidence>
<evidence type="ECO:0000256" key="5">
    <source>
        <dbReference type="ARBA" id="ARBA00022989"/>
    </source>
</evidence>
<comment type="subcellular location">
    <subcellularLocation>
        <location evidence="1 7">Cell membrane</location>
        <topology evidence="1 7">Multi-pass membrane protein</topology>
    </subcellularLocation>
</comment>
<keyword evidence="4 7" id="KW-0812">Transmembrane</keyword>
<evidence type="ECO:0000313" key="9">
    <source>
        <dbReference type="RefSeq" id="XP_006813541.1"/>
    </source>
</evidence>
<keyword evidence="5 7" id="KW-1133">Transmembrane helix</keyword>
<dbReference type="PANTHER" id="PTHR13084:SF6">
    <property type="entry name" value="SODIUM_POTASSIUM-TRANSPORTING ATPASE SUBUNIT BETA-1-INTERACTING PROTEIN"/>
    <property type="match status" value="1"/>
</dbReference>
<evidence type="ECO:0000256" key="7">
    <source>
        <dbReference type="RuleBase" id="RU368041"/>
    </source>
</evidence>
<comment type="caution">
    <text evidence="7">Lacks conserved residue(s) required for the propagation of feature annotation.</text>
</comment>
<evidence type="ECO:0000313" key="8">
    <source>
        <dbReference type="Proteomes" id="UP000694865"/>
    </source>
</evidence>
<proteinExistence type="inferred from homology"/>
<dbReference type="PANTHER" id="PTHR13084">
    <property type="entry name" value="T-CELL LYMPHOMA BREAKPOINT-ASSOCIATED TARGET 1-RELATED"/>
    <property type="match status" value="1"/>
</dbReference>
<dbReference type="RefSeq" id="XP_006813541.1">
    <property type="nucleotide sequence ID" value="XM_006813478.1"/>
</dbReference>
<reference evidence="9" key="1">
    <citation type="submission" date="2025-08" db="UniProtKB">
        <authorList>
            <consortium name="RefSeq"/>
        </authorList>
    </citation>
    <scope>IDENTIFICATION</scope>
    <source>
        <tissue evidence="9">Testes</tissue>
    </source>
</reference>
<evidence type="ECO:0000256" key="3">
    <source>
        <dbReference type="ARBA" id="ARBA00022475"/>
    </source>
</evidence>
<protein>
    <recommendedName>
        <fullName evidence="7">Sodium/potassium-transporting ATPase subunit beta-1-interacting protein</fullName>
        <shortName evidence="7">Na(+)/K(+)-transporting ATPase subunit beta-1-interacting protein</shortName>
    </recommendedName>
</protein>
<dbReference type="Pfam" id="PF05640">
    <property type="entry name" value="NKAIN"/>
    <property type="match status" value="1"/>
</dbReference>
<dbReference type="Proteomes" id="UP000694865">
    <property type="component" value="Unplaced"/>
</dbReference>
<dbReference type="GeneID" id="102806614"/>
<feature type="transmembrane region" description="Helical" evidence="7">
    <location>
        <begin position="34"/>
        <end position="55"/>
    </location>
</feature>
<keyword evidence="6 7" id="KW-0472">Membrane</keyword>
<keyword evidence="8" id="KW-1185">Reference proteome</keyword>
<feature type="transmembrane region" description="Helical" evidence="7">
    <location>
        <begin position="62"/>
        <end position="86"/>
    </location>
</feature>
<evidence type="ECO:0000256" key="6">
    <source>
        <dbReference type="ARBA" id="ARBA00023136"/>
    </source>
</evidence>
<organism evidence="8 9">
    <name type="scientific">Saccoglossus kowalevskii</name>
    <name type="common">Acorn worm</name>
    <dbReference type="NCBI Taxonomy" id="10224"/>
    <lineage>
        <taxon>Eukaryota</taxon>
        <taxon>Metazoa</taxon>
        <taxon>Hemichordata</taxon>
        <taxon>Enteropneusta</taxon>
        <taxon>Harrimaniidae</taxon>
        <taxon>Saccoglossus</taxon>
    </lineage>
</organism>
<comment type="similarity">
    <text evidence="2 7">Belongs to the NKAIN family.</text>
</comment>
<accession>A0ABM0M0K0</accession>
<keyword evidence="3 7" id="KW-1003">Cell membrane</keyword>
<dbReference type="InterPro" id="IPR008516">
    <property type="entry name" value="Na/K-Atpase_Interacting"/>
</dbReference>
<evidence type="ECO:0000256" key="4">
    <source>
        <dbReference type="ARBA" id="ARBA00022692"/>
    </source>
</evidence>
<name>A0ABM0M0K0_SACKO</name>
<evidence type="ECO:0000256" key="1">
    <source>
        <dbReference type="ARBA" id="ARBA00004651"/>
    </source>
</evidence>
<gene>
    <name evidence="9" type="primary">LOC102806614</name>
</gene>
<sequence>MGCCTARCTLITICVLQLIGTVERQVFDFLGYMWAPIIGNFLHIIFVILGLFGAYQYRPRYIIVYAVWLVIWLVWNTFIICMYLEVGALSIKNHKKILTINTDNESWWTNHGYGCVITYNTTTTANGETHQETSNQDCILDYEYVEIIHAGIQCLFC</sequence>